<dbReference type="Proteomes" id="UP000005926">
    <property type="component" value="Unassembled WGS sequence"/>
</dbReference>
<reference evidence="1 2" key="1">
    <citation type="submission" date="2009-08" db="EMBL/GenBank/DDBJ databases">
        <authorList>
            <person name="Muzny D."/>
            <person name="Qin X."/>
            <person name="Deng J."/>
            <person name="Jiang H."/>
            <person name="Liu Y."/>
            <person name="Qu J."/>
            <person name="Song X.-Z."/>
            <person name="Zhang L."/>
            <person name="Thornton R."/>
            <person name="Coyle M."/>
            <person name="Francisco L."/>
            <person name="Jackson L."/>
            <person name="Javaid M."/>
            <person name="Korchina V."/>
            <person name="Kovar C."/>
            <person name="Mata R."/>
            <person name="Mathew T."/>
            <person name="Ngo R."/>
            <person name="Nguyen L."/>
            <person name="Nguyen N."/>
            <person name="Okwuonu G."/>
            <person name="Ongeri F."/>
            <person name="Pham C."/>
            <person name="Simmons D."/>
            <person name="Wilczek-Boney K."/>
            <person name="Hale W."/>
            <person name="Jakkamsetti A."/>
            <person name="Pham P."/>
            <person name="Ruth R."/>
            <person name="San Lucas F."/>
            <person name="Warren J."/>
            <person name="Zhang J."/>
            <person name="Zhao Z."/>
            <person name="Zhou C."/>
            <person name="Zhu D."/>
            <person name="Lee S."/>
            <person name="Bess C."/>
            <person name="Blankenburg K."/>
            <person name="Forbes L."/>
            <person name="Fu Q."/>
            <person name="Gubbala S."/>
            <person name="Hirani K."/>
            <person name="Jayaseelan J.C."/>
            <person name="Lara F."/>
            <person name="Munidasa M."/>
            <person name="Palculict T."/>
            <person name="Patil S."/>
            <person name="Pu L.-L."/>
            <person name="Saada N."/>
            <person name="Tang L."/>
            <person name="Weissenberger G."/>
            <person name="Zhu Y."/>
            <person name="Hemphill L."/>
            <person name="Shang Y."/>
            <person name="Youmans B."/>
            <person name="Ayvaz T."/>
            <person name="Ross M."/>
            <person name="Santibanez J."/>
            <person name="Aqrawi P."/>
            <person name="Gross S."/>
            <person name="Joshi V."/>
            <person name="Fowler G."/>
            <person name="Nazareth L."/>
            <person name="Reid J."/>
            <person name="Worley K."/>
            <person name="Petrosino J."/>
            <person name="Highlander S."/>
            <person name="Gibbs R."/>
        </authorList>
    </citation>
    <scope>NUCLEOTIDE SEQUENCE [LARGE SCALE GENOMIC DNA]</scope>
    <source>
        <strain evidence="1 2">ATCC 49175</strain>
    </source>
</reference>
<protein>
    <submittedName>
        <fullName evidence="1">Uncharacterized protein</fullName>
    </submittedName>
</protein>
<dbReference type="AlphaFoldDB" id="C8NGS2"/>
<gene>
    <name evidence="1" type="ORF">HMPREF0444_1117</name>
</gene>
<dbReference type="HOGENOM" id="CLU_2954039_0_0_9"/>
<evidence type="ECO:0000313" key="1">
    <source>
        <dbReference type="EMBL" id="EEW36899.1"/>
    </source>
</evidence>
<keyword evidence="2" id="KW-1185">Reference proteome</keyword>
<accession>C8NGS2</accession>
<evidence type="ECO:0000313" key="2">
    <source>
        <dbReference type="Proteomes" id="UP000005926"/>
    </source>
</evidence>
<proteinExistence type="predicted"/>
<sequence length="59" mass="6774">MLDFRDKKEVRTIGLLRESKKCPGDMKLLGKNGLNNVKTPGRKRECRGRRIPLLALCFC</sequence>
<comment type="caution">
    <text evidence="1">The sequence shown here is derived from an EMBL/GenBank/DDBJ whole genome shotgun (WGS) entry which is preliminary data.</text>
</comment>
<name>C8NGS2_9LACT</name>
<organism evidence="1 2">
    <name type="scientific">Granulicatella adiacens ATCC 49175</name>
    <dbReference type="NCBI Taxonomy" id="638301"/>
    <lineage>
        <taxon>Bacteria</taxon>
        <taxon>Bacillati</taxon>
        <taxon>Bacillota</taxon>
        <taxon>Bacilli</taxon>
        <taxon>Lactobacillales</taxon>
        <taxon>Carnobacteriaceae</taxon>
        <taxon>Granulicatella</taxon>
    </lineage>
</organism>
<dbReference type="EMBL" id="ACKZ01000020">
    <property type="protein sequence ID" value="EEW36899.1"/>
    <property type="molecule type" value="Genomic_DNA"/>
</dbReference>